<evidence type="ECO:0000313" key="1">
    <source>
        <dbReference type="EMBL" id="SOD67491.1"/>
    </source>
</evidence>
<reference evidence="1 2" key="1">
    <citation type="submission" date="2017-09" db="EMBL/GenBank/DDBJ databases">
        <authorList>
            <person name="Ehlers B."/>
            <person name="Leendertz F.H."/>
        </authorList>
    </citation>
    <scope>NUCLEOTIDE SEQUENCE [LARGE SCALE GENOMIC DNA]</scope>
    <source>
        <strain evidence="1 2">CGMCC 4.7095</strain>
    </source>
</reference>
<evidence type="ECO:0000313" key="2">
    <source>
        <dbReference type="Proteomes" id="UP000219072"/>
    </source>
</evidence>
<accession>A0A286E9C3</accession>
<organism evidence="1 2">
    <name type="scientific">Streptomyces zhaozhouensis</name>
    <dbReference type="NCBI Taxonomy" id="1300267"/>
    <lineage>
        <taxon>Bacteria</taxon>
        <taxon>Bacillati</taxon>
        <taxon>Actinomycetota</taxon>
        <taxon>Actinomycetes</taxon>
        <taxon>Kitasatosporales</taxon>
        <taxon>Streptomycetaceae</taxon>
        <taxon>Streptomyces</taxon>
    </lineage>
</organism>
<dbReference type="AlphaFoldDB" id="A0A286E9C3"/>
<name>A0A286E9C3_9ACTN</name>
<dbReference type="Proteomes" id="UP000219072">
    <property type="component" value="Unassembled WGS sequence"/>
</dbReference>
<protein>
    <submittedName>
        <fullName evidence="1">Uncharacterized protein</fullName>
    </submittedName>
</protein>
<sequence length="155" mass="16653">MQIEESRASLVVEHHTVEITQHPSGGGGEVGVMREIGRYASLTGQLTIASGAMLWLSSDLDGAVAYLEDCAEGVDELAERMAALGVTESIGAHHEAAEMMRQVVDAVQAAAAEAAEMSRELQLAREDHEADYGPVHDEIQRMPAPMPDRGFLANR</sequence>
<dbReference type="RefSeq" id="WP_097234026.1">
    <property type="nucleotide sequence ID" value="NZ_OCNE01000031.1"/>
</dbReference>
<proteinExistence type="predicted"/>
<gene>
    <name evidence="1" type="ORF">SAMN06297387_13135</name>
</gene>
<keyword evidence="2" id="KW-1185">Reference proteome</keyword>
<dbReference type="OrthoDB" id="4320490at2"/>
<dbReference type="EMBL" id="OCNE01000031">
    <property type="protein sequence ID" value="SOD67491.1"/>
    <property type="molecule type" value="Genomic_DNA"/>
</dbReference>